<dbReference type="PROSITE" id="PS01187">
    <property type="entry name" value="EGF_CA"/>
    <property type="match status" value="1"/>
</dbReference>
<feature type="compositionally biased region" description="Polar residues" evidence="8">
    <location>
        <begin position="1000"/>
        <end position="1016"/>
    </location>
</feature>
<reference evidence="13" key="1">
    <citation type="submission" date="2025-08" db="UniProtKB">
        <authorList>
            <consortium name="RefSeq"/>
        </authorList>
    </citation>
    <scope>IDENTIFICATION</scope>
</reference>
<evidence type="ECO:0000256" key="7">
    <source>
        <dbReference type="RuleBase" id="RU280815"/>
    </source>
</evidence>
<feature type="domain" description="EGF-like" evidence="10">
    <location>
        <begin position="317"/>
        <end position="353"/>
    </location>
</feature>
<dbReference type="RefSeq" id="XP_012941135.1">
    <property type="nucleotide sequence ID" value="XM_013085681.1"/>
</dbReference>
<comment type="function">
    <text evidence="7">Putative Notch ligand involved in the mediation of Notch signaling.</text>
</comment>
<dbReference type="InterPro" id="IPR050906">
    <property type="entry name" value="Notch_signaling"/>
</dbReference>
<evidence type="ECO:0000256" key="9">
    <source>
        <dbReference type="SAM" id="Phobius"/>
    </source>
</evidence>
<evidence type="ECO:0000313" key="13">
    <source>
        <dbReference type="RefSeq" id="XP_012941135.1"/>
    </source>
</evidence>
<evidence type="ECO:0000256" key="3">
    <source>
        <dbReference type="ARBA" id="ARBA00022737"/>
    </source>
</evidence>
<dbReference type="SMART" id="SM00181">
    <property type="entry name" value="EGF"/>
    <property type="match status" value="2"/>
</dbReference>
<evidence type="ECO:0000256" key="8">
    <source>
        <dbReference type="SAM" id="MobiDB-lite"/>
    </source>
</evidence>
<evidence type="ECO:0000256" key="4">
    <source>
        <dbReference type="ARBA" id="ARBA00023157"/>
    </source>
</evidence>
<dbReference type="CDD" id="cd00054">
    <property type="entry name" value="EGF_CA"/>
    <property type="match status" value="2"/>
</dbReference>
<dbReference type="Pfam" id="PF01414">
    <property type="entry name" value="DSL"/>
    <property type="match status" value="1"/>
</dbReference>
<feature type="domain" description="DSL" evidence="11">
    <location>
        <begin position="269"/>
        <end position="314"/>
    </location>
</feature>
<protein>
    <recommendedName>
        <fullName evidence="7">Delta-like protein</fullName>
    </recommendedName>
</protein>
<dbReference type="Pfam" id="PF00008">
    <property type="entry name" value="EGF"/>
    <property type="match status" value="1"/>
</dbReference>
<keyword evidence="3 7" id="KW-0677">Repeat</keyword>
<feature type="transmembrane region" description="Helical" evidence="9">
    <location>
        <begin position="457"/>
        <end position="481"/>
    </location>
</feature>
<dbReference type="Pfam" id="PF12661">
    <property type="entry name" value="hEGF"/>
    <property type="match status" value="1"/>
</dbReference>
<proteinExistence type="predicted"/>
<dbReference type="InterPro" id="IPR013032">
    <property type="entry name" value="EGF-like_CS"/>
</dbReference>
<dbReference type="Proteomes" id="UP000694888">
    <property type="component" value="Unplaced"/>
</dbReference>
<dbReference type="InterPro" id="IPR000742">
    <property type="entry name" value="EGF"/>
</dbReference>
<dbReference type="GeneID" id="101853429"/>
<comment type="subcellular location">
    <subcellularLocation>
        <location evidence="7">Membrane</location>
        <topology evidence="7">Single-pass type I membrane protein</topology>
    </subcellularLocation>
</comment>
<evidence type="ECO:0000259" key="11">
    <source>
        <dbReference type="PROSITE" id="PS51051"/>
    </source>
</evidence>
<dbReference type="Gene3D" id="2.10.25.10">
    <property type="entry name" value="Laminin"/>
    <property type="match status" value="2"/>
</dbReference>
<dbReference type="InterPro" id="IPR001774">
    <property type="entry name" value="DSL"/>
</dbReference>
<feature type="region of interest" description="Disordered" evidence="8">
    <location>
        <begin position="917"/>
        <end position="954"/>
    </location>
</feature>
<dbReference type="PANTHER" id="PTHR24044">
    <property type="entry name" value="NOTCH LIGAND FAMILY MEMBER"/>
    <property type="match status" value="1"/>
</dbReference>
<gene>
    <name evidence="13" type="primary">LOC101853429</name>
</gene>
<keyword evidence="7 9" id="KW-0812">Transmembrane</keyword>
<feature type="domain" description="EGF-like" evidence="10">
    <location>
        <begin position="355"/>
        <end position="391"/>
    </location>
</feature>
<evidence type="ECO:0000256" key="5">
    <source>
        <dbReference type="PROSITE-ProRule" id="PRU00076"/>
    </source>
</evidence>
<keyword evidence="7 9" id="KW-0472">Membrane</keyword>
<feature type="compositionally biased region" description="Acidic residues" evidence="8">
    <location>
        <begin position="96"/>
        <end position="105"/>
    </location>
</feature>
<feature type="region of interest" description="Disordered" evidence="8">
    <location>
        <begin position="694"/>
        <end position="887"/>
    </location>
</feature>
<dbReference type="PANTHER" id="PTHR24044:SF420">
    <property type="entry name" value="DELTA AND NOTCH-LIKE EPIDERMAL GROWTH FACTOR-RELATED RECEPTOR ISOFORM X1"/>
    <property type="match status" value="1"/>
</dbReference>
<dbReference type="SUPFAM" id="SSF57196">
    <property type="entry name" value="EGF/Laminin"/>
    <property type="match status" value="2"/>
</dbReference>
<dbReference type="SMART" id="SM00179">
    <property type="entry name" value="EGF_CA"/>
    <property type="match status" value="2"/>
</dbReference>
<dbReference type="InterPro" id="IPR001881">
    <property type="entry name" value="EGF-like_Ca-bd_dom"/>
</dbReference>
<dbReference type="InterPro" id="IPR000152">
    <property type="entry name" value="EGF-type_Asp/Asn_hydroxyl_site"/>
</dbReference>
<dbReference type="PROSITE" id="PS00010">
    <property type="entry name" value="ASX_HYDROXYL"/>
    <property type="match status" value="1"/>
</dbReference>
<dbReference type="PROSITE" id="PS01186">
    <property type="entry name" value="EGF_2"/>
    <property type="match status" value="1"/>
</dbReference>
<evidence type="ECO:0000256" key="6">
    <source>
        <dbReference type="PROSITE-ProRule" id="PRU00377"/>
    </source>
</evidence>
<feature type="disulfide bond" evidence="5">
    <location>
        <begin position="343"/>
        <end position="352"/>
    </location>
</feature>
<dbReference type="SMART" id="SM00051">
    <property type="entry name" value="DSL"/>
    <property type="match status" value="1"/>
</dbReference>
<feature type="compositionally biased region" description="Basic and acidic residues" evidence="8">
    <location>
        <begin position="1030"/>
        <end position="1039"/>
    </location>
</feature>
<evidence type="ECO:0000259" key="10">
    <source>
        <dbReference type="PROSITE" id="PS50026"/>
    </source>
</evidence>
<sequence length="1091" mass="119969">MKKPNTTILWKSHHFGRKYSAFLWIYVVLALSQIKSTTASGKVTIALQSYVFEYDNDGEDTGVEISIAQNLPNSREYLKTYKPKWNLDGVYSINGDTEDTADDSSQDGGSQDPVDNKTADLIWPFTEVTECRTLPQFRFVLCLDYEHDKDHDRPCSLARVQTESMTADLGRIPGHLLGRETVTFSNLLGVRQNLDVIPNPLTLEFPSWEGPVHLSVFVKCCGLRPSADNPCEEKLSTIITTWPQSLRLGTQTRRYSLEGKASLTMSMNAVCDPNYFGPSCDVYCKIENPSKEHTFCNATTGRIECLKGWEGPACQSDTDECRGVVCKNGGTCENSPGRYKCKCPFGTRGLLCEQRYPVCHLRPCQHQGTCLETPAGALCFCLPGFDGQWCHLLEGEVDRDRSTEVNQGVSGDLVTSVPRVLEPTTTAGVPYIPDSGTAGNRQGMDTGQGSGAVWKDWYLIIILGFLLLVIIIVMAAIVIYCTKARKRYLVTTLPASTARTQQPKKPRMFNNAVYQREEHNPTTQALPLSTQVVPGRDQDDDTSAGFGVKAGKNVDTDRDSRDAERSYQFRVDKFSNDTVSVSDKARLAGHPQEESGDRIPHGRGKSNINSYRAGNNKHKERELSKSYDKPRINHPRNEVGNNRDGIAFSGAKDGEARKGGLSGWGGGDGSLESAVYQPHTYLPAVLEQSIGRNATQSSHGNTAAPRNGKPGTYSEQYLSSRPDLAKSSARVESKAPHSRATGGRNKPAEHEYEDIDSEACYRTPYRPIPKPRSIHRSSTGGGLALQIAPGEIDISDGTPGRDCNNYSDQYETGRHQRRRMSHDPSLVLSVPTGMGGPSRDLGSLNSSKPSYGMDTRANRDNHFGNHSNTRAPHGHRDGPNGNSGYVRPESLARVRHLSYQDSPVQYLNVQNDQVYSRGSYDSYDGRYSPSSNTDSYKAFGPAPSPPSTPSAAKRNAVSQNFSVYAANLPCALDSWGNKNNANAPDLGPFSASYEHQYINTAGGSQPMLNSAHNNGETSRDPASGYHGNRRRSEPITDRLFRKRRMSSTLSGDLETPVDVEWWTDQGEEEDNRGKGFSAQCTPSTSSSSAFV</sequence>
<organism evidence="12 13">
    <name type="scientific">Aplysia californica</name>
    <name type="common">California sea hare</name>
    <dbReference type="NCBI Taxonomy" id="6500"/>
    <lineage>
        <taxon>Eukaryota</taxon>
        <taxon>Metazoa</taxon>
        <taxon>Spiralia</taxon>
        <taxon>Lophotrochozoa</taxon>
        <taxon>Mollusca</taxon>
        <taxon>Gastropoda</taxon>
        <taxon>Heterobranchia</taxon>
        <taxon>Euthyneura</taxon>
        <taxon>Tectipleura</taxon>
        <taxon>Aplysiida</taxon>
        <taxon>Aplysioidea</taxon>
        <taxon>Aplysiidae</taxon>
        <taxon>Aplysia</taxon>
    </lineage>
</organism>
<evidence type="ECO:0000313" key="12">
    <source>
        <dbReference type="Proteomes" id="UP000694888"/>
    </source>
</evidence>
<feature type="disulfide bond" evidence="6">
    <location>
        <begin position="284"/>
        <end position="296"/>
    </location>
</feature>
<keyword evidence="12" id="KW-1185">Reference proteome</keyword>
<feature type="compositionally biased region" description="Basic and acidic residues" evidence="8">
    <location>
        <begin position="617"/>
        <end position="637"/>
    </location>
</feature>
<feature type="disulfide bond" evidence="6">
    <location>
        <begin position="271"/>
        <end position="280"/>
    </location>
</feature>
<dbReference type="Gene3D" id="2.10.25.140">
    <property type="match status" value="1"/>
</dbReference>
<dbReference type="PROSITE" id="PS51051">
    <property type="entry name" value="DSL"/>
    <property type="match status" value="1"/>
</dbReference>
<dbReference type="PROSITE" id="PS00022">
    <property type="entry name" value="EGF_1"/>
    <property type="match status" value="2"/>
</dbReference>
<feature type="compositionally biased region" description="Basic and acidic residues" evidence="8">
    <location>
        <begin position="552"/>
        <end position="564"/>
    </location>
</feature>
<evidence type="ECO:0000256" key="2">
    <source>
        <dbReference type="ARBA" id="ARBA00022536"/>
    </source>
</evidence>
<feature type="region of interest" description="Disordered" evidence="8">
    <location>
        <begin position="582"/>
        <end position="664"/>
    </location>
</feature>
<keyword evidence="7" id="KW-0732">Signal</keyword>
<feature type="compositionally biased region" description="Polar residues" evidence="8">
    <location>
        <begin position="521"/>
        <end position="532"/>
    </location>
</feature>
<keyword evidence="7 9" id="KW-1133">Transmembrane helix</keyword>
<keyword evidence="2 5" id="KW-0245">EGF-like domain</keyword>
<accession>A0ABM1A5C7</accession>
<feature type="compositionally biased region" description="Basic and acidic residues" evidence="8">
    <location>
        <begin position="583"/>
        <end position="600"/>
    </location>
</feature>
<dbReference type="InterPro" id="IPR018097">
    <property type="entry name" value="EGF_Ca-bd_CS"/>
</dbReference>
<comment type="caution">
    <text evidence="5">Lacks conserved residue(s) required for the propagation of feature annotation.</text>
</comment>
<keyword evidence="4 5" id="KW-1015">Disulfide bond</keyword>
<dbReference type="PROSITE" id="PS50026">
    <property type="entry name" value="EGF_3"/>
    <property type="match status" value="2"/>
</dbReference>
<feature type="region of interest" description="Disordered" evidence="8">
    <location>
        <begin position="96"/>
        <end position="115"/>
    </location>
</feature>
<evidence type="ECO:0000256" key="1">
    <source>
        <dbReference type="ARBA" id="ARBA00022473"/>
    </source>
</evidence>
<feature type="disulfide bond" evidence="6">
    <location>
        <begin position="305"/>
        <end position="314"/>
    </location>
</feature>
<name>A0ABM1A5C7_APLCA</name>
<keyword evidence="1 7" id="KW-0217">Developmental protein</keyword>
<feature type="region of interest" description="Disordered" evidence="8">
    <location>
        <begin position="1000"/>
        <end position="1091"/>
    </location>
</feature>
<feature type="disulfide bond" evidence="5">
    <location>
        <begin position="381"/>
        <end position="390"/>
    </location>
</feature>
<feature type="region of interest" description="Disordered" evidence="8">
    <location>
        <begin position="517"/>
        <end position="564"/>
    </location>
</feature>